<dbReference type="GO" id="GO:0005524">
    <property type="term" value="F:ATP binding"/>
    <property type="evidence" value="ECO:0007669"/>
    <property type="project" value="UniProtKB-KW"/>
</dbReference>
<dbReference type="Gene3D" id="3.40.50.10440">
    <property type="entry name" value="Dihydroxyacetone kinase, domain 1"/>
    <property type="match status" value="1"/>
</dbReference>
<dbReference type="FunFam" id="1.25.40.340:FF:000002">
    <property type="entry name" value="Dihydroxyacetone kinase, L subunit"/>
    <property type="match status" value="1"/>
</dbReference>
<dbReference type="FunFam" id="3.40.50.10440:FF:000001">
    <property type="entry name" value="Dihydroxyacetone kinase, DhaK subunit"/>
    <property type="match status" value="1"/>
</dbReference>
<evidence type="ECO:0000256" key="12">
    <source>
        <dbReference type="ARBA" id="ARBA00046681"/>
    </source>
</evidence>
<dbReference type="PANTHER" id="PTHR28629">
    <property type="entry name" value="TRIOKINASE/FMN CYCLASE"/>
    <property type="match status" value="1"/>
</dbReference>
<accession>A0A9N9RY80</accession>
<comment type="catalytic activity">
    <reaction evidence="15">
        <text>dihydroxyacetone + ATP = dihydroxyacetone phosphate + ADP + H(+)</text>
        <dbReference type="Rhea" id="RHEA:15773"/>
        <dbReference type="ChEBI" id="CHEBI:15378"/>
        <dbReference type="ChEBI" id="CHEBI:16016"/>
        <dbReference type="ChEBI" id="CHEBI:30616"/>
        <dbReference type="ChEBI" id="CHEBI:57642"/>
        <dbReference type="ChEBI" id="CHEBI:456216"/>
        <dbReference type="EC" id="2.7.1.29"/>
    </reaction>
</comment>
<dbReference type="SUPFAM" id="SSF101473">
    <property type="entry name" value="DhaL-like"/>
    <property type="match status" value="1"/>
</dbReference>
<dbReference type="Proteomes" id="UP001153620">
    <property type="component" value="Chromosome 2"/>
</dbReference>
<dbReference type="SUPFAM" id="SSF82549">
    <property type="entry name" value="DAK1/DegV-like"/>
    <property type="match status" value="1"/>
</dbReference>
<keyword evidence="9" id="KW-0170">Cobalt</keyword>
<dbReference type="InterPro" id="IPR050861">
    <property type="entry name" value="Dihydroxyacetone_Kinase"/>
</dbReference>
<sequence>MVSVGELSLRNTLLGFVGVHSDILHVKSHNILLRDDEEFRNDKKSVLIISGGGSGHEPFPVGFVGKGMLSAAICGEIFTSPSVTSCLASILLSSQNDPSREILMVINNYTGDRLNFGLAIEMARNIHKYENIKSIIIDDDCAIDNPRNSTGRRGLTAINLIMKIAGAMSAKGFPLTDIHEQCSSILNNRMIRTIGFTFQHNRNELNQIDIGYGIHGEAGALKLDNTKCFKTIIGILKQKLKIDEIKSDIIVLFNNLGGASEFIFYNFIKDFMDSINGNSFNVIKIYAGKFLTSLGKEGIGVSIMEIKDNSIIELLEHPTETASKYLFNIPLSYSHSTREMDFEVSKVDECPNHEDMIENVKMNEIEIMKKVLMKICHDINDARSDLNLMDKELGDSDTGDTLSRGACAILRELSKNNLNAGNPHKFLITLSDILMRSMGGSSGAIFSIFFQCASIAFRDCNKYCITNWLQALSNGIDGIMRYGKAEIGDRTLLDSLCVGYNEMKITFNDGNSLEAVQAFTKGCQIGCDKTKNMFPKSGRCAYAYADKDSDFKFSSKFPDSGAYVISIISNGILHVLQGLE</sequence>
<evidence type="ECO:0000256" key="14">
    <source>
        <dbReference type="ARBA" id="ARBA00048526"/>
    </source>
</evidence>
<evidence type="ECO:0000256" key="7">
    <source>
        <dbReference type="ARBA" id="ARBA00022777"/>
    </source>
</evidence>
<dbReference type="PROSITE" id="PS51481">
    <property type="entry name" value="DHAK"/>
    <property type="match status" value="1"/>
</dbReference>
<evidence type="ECO:0000256" key="13">
    <source>
        <dbReference type="ARBA" id="ARBA00047974"/>
    </source>
</evidence>
<dbReference type="SMART" id="SM01120">
    <property type="entry name" value="Dak2"/>
    <property type="match status" value="1"/>
</dbReference>
<evidence type="ECO:0000256" key="4">
    <source>
        <dbReference type="ARBA" id="ARBA00018932"/>
    </source>
</evidence>
<dbReference type="EC" id="4.6.1.15" evidence="3"/>
<feature type="domain" description="DhaK" evidence="17">
    <location>
        <begin position="4"/>
        <end position="325"/>
    </location>
</feature>
<comment type="subunit">
    <text evidence="12">Homodimer. Interacts with IFIH1 (via the CARD domains), the interaction is inhibited by viral infection.</text>
</comment>
<keyword evidence="7" id="KW-0418">Kinase</keyword>
<gene>
    <name evidence="18" type="ORF">CHIRRI_LOCUS9033</name>
</gene>
<dbReference type="EC" id="2.7.1.29" evidence="1"/>
<evidence type="ECO:0000313" key="18">
    <source>
        <dbReference type="EMBL" id="CAG9806169.1"/>
    </source>
</evidence>
<evidence type="ECO:0000256" key="1">
    <source>
        <dbReference type="ARBA" id="ARBA00012107"/>
    </source>
</evidence>
<evidence type="ECO:0000256" key="9">
    <source>
        <dbReference type="ARBA" id="ARBA00023285"/>
    </source>
</evidence>
<dbReference type="GO" id="GO:0019563">
    <property type="term" value="P:glycerol catabolic process"/>
    <property type="evidence" value="ECO:0007669"/>
    <property type="project" value="TreeGrafter"/>
</dbReference>
<evidence type="ECO:0000256" key="10">
    <source>
        <dbReference type="ARBA" id="ARBA00032426"/>
    </source>
</evidence>
<evidence type="ECO:0000256" key="11">
    <source>
        <dbReference type="ARBA" id="ARBA00045490"/>
    </source>
</evidence>
<keyword evidence="5" id="KW-0808">Transferase</keyword>
<evidence type="ECO:0000256" key="6">
    <source>
        <dbReference type="ARBA" id="ARBA00022741"/>
    </source>
</evidence>
<dbReference type="InterPro" id="IPR004006">
    <property type="entry name" value="DhaK_dom"/>
</dbReference>
<evidence type="ECO:0000259" key="17">
    <source>
        <dbReference type="PROSITE" id="PS51481"/>
    </source>
</evidence>
<evidence type="ECO:0000259" key="16">
    <source>
        <dbReference type="PROSITE" id="PS51480"/>
    </source>
</evidence>
<dbReference type="InterPro" id="IPR036117">
    <property type="entry name" value="DhaL_dom_sf"/>
</dbReference>
<dbReference type="GO" id="GO:0034012">
    <property type="term" value="F:FAD-AMP lyase (cyclizing) activity"/>
    <property type="evidence" value="ECO:0007669"/>
    <property type="project" value="UniProtKB-EC"/>
</dbReference>
<dbReference type="InterPro" id="IPR004007">
    <property type="entry name" value="DhaL_dom"/>
</dbReference>
<evidence type="ECO:0000256" key="3">
    <source>
        <dbReference type="ARBA" id="ARBA00012578"/>
    </source>
</evidence>
<dbReference type="PROSITE" id="PS51480">
    <property type="entry name" value="DHAL"/>
    <property type="match status" value="1"/>
</dbReference>
<evidence type="ECO:0000256" key="5">
    <source>
        <dbReference type="ARBA" id="ARBA00022679"/>
    </source>
</evidence>
<name>A0A9N9RY80_9DIPT</name>
<evidence type="ECO:0000256" key="15">
    <source>
        <dbReference type="ARBA" id="ARBA00048898"/>
    </source>
</evidence>
<reference evidence="18" key="1">
    <citation type="submission" date="2022-01" db="EMBL/GenBank/DDBJ databases">
        <authorList>
            <person name="King R."/>
        </authorList>
    </citation>
    <scope>NUCLEOTIDE SEQUENCE</scope>
</reference>
<dbReference type="PANTHER" id="PTHR28629:SF4">
    <property type="entry name" value="TRIOKINASE_FMN CYCLASE"/>
    <property type="match status" value="1"/>
</dbReference>
<dbReference type="AlphaFoldDB" id="A0A9N9RY80"/>
<dbReference type="GO" id="GO:0004371">
    <property type="term" value="F:glycerone kinase activity"/>
    <property type="evidence" value="ECO:0007669"/>
    <property type="project" value="UniProtKB-EC"/>
</dbReference>
<dbReference type="Gene3D" id="1.25.40.340">
    <property type="match status" value="1"/>
</dbReference>
<keyword evidence="8" id="KW-0067">ATP-binding</keyword>
<proteinExistence type="predicted"/>
<dbReference type="EMBL" id="OU895878">
    <property type="protein sequence ID" value="CAG9806169.1"/>
    <property type="molecule type" value="Genomic_DNA"/>
</dbReference>
<evidence type="ECO:0000313" key="19">
    <source>
        <dbReference type="Proteomes" id="UP001153620"/>
    </source>
</evidence>
<comment type="catalytic activity">
    <reaction evidence="14">
        <text>FAD = riboflavin cyclic-4',5'-phosphate + AMP + H(+)</text>
        <dbReference type="Rhea" id="RHEA:13729"/>
        <dbReference type="ChEBI" id="CHEBI:15378"/>
        <dbReference type="ChEBI" id="CHEBI:57692"/>
        <dbReference type="ChEBI" id="CHEBI:76202"/>
        <dbReference type="ChEBI" id="CHEBI:456215"/>
        <dbReference type="EC" id="4.6.1.15"/>
    </reaction>
</comment>
<keyword evidence="19" id="KW-1185">Reference proteome</keyword>
<dbReference type="GO" id="GO:0005829">
    <property type="term" value="C:cytosol"/>
    <property type="evidence" value="ECO:0007669"/>
    <property type="project" value="TreeGrafter"/>
</dbReference>
<dbReference type="GO" id="GO:0050354">
    <property type="term" value="F:triokinase activity"/>
    <property type="evidence" value="ECO:0007669"/>
    <property type="project" value="UniProtKB-EC"/>
</dbReference>
<comment type="function">
    <text evidence="11">Catalyzes both the phosphorylation of dihydroxyacetone and of glyceraldehyde, and the splitting of ribonucleoside diphosphate-X compounds among which FAD is the best substrate. Represses IFIH1-mediated cellular antiviral response.</text>
</comment>
<organism evidence="18 19">
    <name type="scientific">Chironomus riparius</name>
    <dbReference type="NCBI Taxonomy" id="315576"/>
    <lineage>
        <taxon>Eukaryota</taxon>
        <taxon>Metazoa</taxon>
        <taxon>Ecdysozoa</taxon>
        <taxon>Arthropoda</taxon>
        <taxon>Hexapoda</taxon>
        <taxon>Insecta</taxon>
        <taxon>Pterygota</taxon>
        <taxon>Neoptera</taxon>
        <taxon>Endopterygota</taxon>
        <taxon>Diptera</taxon>
        <taxon>Nematocera</taxon>
        <taxon>Chironomoidea</taxon>
        <taxon>Chironomidae</taxon>
        <taxon>Chironominae</taxon>
        <taxon>Chironomus</taxon>
    </lineage>
</organism>
<protein>
    <recommendedName>
        <fullName evidence="4">Triokinase/FMN cyclase</fullName>
        <ecNumber evidence="2">2.7.1.28</ecNumber>
        <ecNumber evidence="1">2.7.1.29</ecNumber>
        <ecNumber evidence="3">4.6.1.15</ecNumber>
    </recommendedName>
    <alternativeName>
        <fullName evidence="10">Bifunctional ATP-dependent dihydroxyacetone kinase/FAD-AMP lyase (cyclizing)</fullName>
    </alternativeName>
</protein>
<comment type="catalytic activity">
    <reaction evidence="13">
        <text>D-glyceraldehyde + ATP = D-glyceraldehyde 3-phosphate + ADP + H(+)</text>
        <dbReference type="Rhea" id="RHEA:13941"/>
        <dbReference type="ChEBI" id="CHEBI:15378"/>
        <dbReference type="ChEBI" id="CHEBI:17378"/>
        <dbReference type="ChEBI" id="CHEBI:30616"/>
        <dbReference type="ChEBI" id="CHEBI:59776"/>
        <dbReference type="ChEBI" id="CHEBI:456216"/>
        <dbReference type="EC" id="2.7.1.28"/>
    </reaction>
</comment>
<feature type="domain" description="DhaL" evidence="16">
    <location>
        <begin position="366"/>
        <end position="574"/>
    </location>
</feature>
<evidence type="ECO:0000256" key="8">
    <source>
        <dbReference type="ARBA" id="ARBA00022840"/>
    </source>
</evidence>
<dbReference type="Gene3D" id="3.30.1180.20">
    <property type="entry name" value="Dihydroxyacetone kinase, domain 2"/>
    <property type="match status" value="1"/>
</dbReference>
<dbReference type="Pfam" id="PF02734">
    <property type="entry name" value="Dak2"/>
    <property type="match status" value="1"/>
</dbReference>
<evidence type="ECO:0000256" key="2">
    <source>
        <dbReference type="ARBA" id="ARBA00012110"/>
    </source>
</evidence>
<dbReference type="EC" id="2.7.1.28" evidence="2"/>
<keyword evidence="6" id="KW-0547">Nucleotide-binding</keyword>
<reference evidence="18" key="2">
    <citation type="submission" date="2022-10" db="EMBL/GenBank/DDBJ databases">
        <authorList>
            <consortium name="ENA_rothamsted_submissions"/>
            <consortium name="culmorum"/>
            <person name="King R."/>
        </authorList>
    </citation>
    <scope>NUCLEOTIDE SEQUENCE</scope>
</reference>
<dbReference type="Pfam" id="PF02733">
    <property type="entry name" value="Dak1"/>
    <property type="match status" value="1"/>
</dbReference>
<dbReference type="OrthoDB" id="1724672at2759"/>